<dbReference type="GO" id="GO:0016020">
    <property type="term" value="C:membrane"/>
    <property type="evidence" value="ECO:0007669"/>
    <property type="project" value="InterPro"/>
</dbReference>
<feature type="transmembrane region" description="Helical" evidence="2">
    <location>
        <begin position="66"/>
        <end position="87"/>
    </location>
</feature>
<dbReference type="Pfam" id="PF00892">
    <property type="entry name" value="EamA"/>
    <property type="match status" value="1"/>
</dbReference>
<keyword evidence="2" id="KW-0812">Transmembrane</keyword>
<sequence>MINLFWPIIIVVIANTLYNISAKLVPVQVHPLASLSITYCTAALLSIMLFFITSENKNVIAEIQKANWTAVVLGFSIVGLEFGYIYIYRVGWNVSTGSLVANISLACVLLIVGVVIYKENISLHQIFGMVLCMIGLLLVTK</sequence>
<keyword evidence="2" id="KW-1133">Transmembrane helix</keyword>
<name>A0A2U8DP13_9CLOT</name>
<proteinExistence type="inferred from homology"/>
<evidence type="ECO:0000259" key="3">
    <source>
        <dbReference type="Pfam" id="PF00892"/>
    </source>
</evidence>
<feature type="transmembrane region" description="Helical" evidence="2">
    <location>
        <begin position="6"/>
        <end position="25"/>
    </location>
</feature>
<dbReference type="Proteomes" id="UP000244910">
    <property type="component" value="Chromosome"/>
</dbReference>
<dbReference type="KEGG" id="cdrk:B9W14_08320"/>
<dbReference type="EMBL" id="CP020953">
    <property type="protein sequence ID" value="AWI04496.1"/>
    <property type="molecule type" value="Genomic_DNA"/>
</dbReference>
<dbReference type="OrthoDB" id="2294582at2"/>
<keyword evidence="2" id="KW-0472">Membrane</keyword>
<evidence type="ECO:0000313" key="5">
    <source>
        <dbReference type="Proteomes" id="UP000244910"/>
    </source>
</evidence>
<reference evidence="5" key="1">
    <citation type="submission" date="2017-04" db="EMBL/GenBank/DDBJ databases">
        <authorList>
            <person name="Song Y."/>
            <person name="Cho B.-K."/>
        </authorList>
    </citation>
    <scope>NUCLEOTIDE SEQUENCE [LARGE SCALE GENOMIC DNA]</scope>
    <source>
        <strain evidence="5">SL1</strain>
    </source>
</reference>
<protein>
    <recommendedName>
        <fullName evidence="3">EamA domain-containing protein</fullName>
    </recommendedName>
</protein>
<dbReference type="RefSeq" id="WP_032077978.1">
    <property type="nucleotide sequence ID" value="NZ_CP020953.1"/>
</dbReference>
<feature type="domain" description="EamA" evidence="3">
    <location>
        <begin position="8"/>
        <end position="140"/>
    </location>
</feature>
<feature type="transmembrane region" description="Helical" evidence="2">
    <location>
        <begin position="123"/>
        <end position="140"/>
    </location>
</feature>
<evidence type="ECO:0000256" key="1">
    <source>
        <dbReference type="ARBA" id="ARBA00007362"/>
    </source>
</evidence>
<feature type="transmembrane region" description="Helical" evidence="2">
    <location>
        <begin position="32"/>
        <end position="54"/>
    </location>
</feature>
<gene>
    <name evidence="4" type="ORF">B9W14_08320</name>
</gene>
<accession>A0A2U8DP13</accession>
<organism evidence="4 5">
    <name type="scientific">Clostridium drakei</name>
    <dbReference type="NCBI Taxonomy" id="332101"/>
    <lineage>
        <taxon>Bacteria</taxon>
        <taxon>Bacillati</taxon>
        <taxon>Bacillota</taxon>
        <taxon>Clostridia</taxon>
        <taxon>Eubacteriales</taxon>
        <taxon>Clostridiaceae</taxon>
        <taxon>Clostridium</taxon>
    </lineage>
</organism>
<dbReference type="AlphaFoldDB" id="A0A2U8DP13"/>
<feature type="transmembrane region" description="Helical" evidence="2">
    <location>
        <begin position="99"/>
        <end position="117"/>
    </location>
</feature>
<keyword evidence="5" id="KW-1185">Reference proteome</keyword>
<dbReference type="InterPro" id="IPR000620">
    <property type="entry name" value="EamA_dom"/>
</dbReference>
<comment type="similarity">
    <text evidence="1">Belongs to the EamA transporter family.</text>
</comment>
<evidence type="ECO:0000313" key="4">
    <source>
        <dbReference type="EMBL" id="AWI04496.1"/>
    </source>
</evidence>
<evidence type="ECO:0000256" key="2">
    <source>
        <dbReference type="SAM" id="Phobius"/>
    </source>
</evidence>